<dbReference type="GO" id="GO:0006208">
    <property type="term" value="P:pyrimidine nucleobase catabolic process"/>
    <property type="evidence" value="ECO:0007669"/>
    <property type="project" value="TreeGrafter"/>
</dbReference>
<proteinExistence type="predicted"/>
<keyword evidence="4" id="KW-1185">Reference proteome</keyword>
<dbReference type="Proteomes" id="UP000450917">
    <property type="component" value="Unassembled WGS sequence"/>
</dbReference>
<dbReference type="Gene3D" id="2.30.110.10">
    <property type="entry name" value="Electron Transport, Fmn-binding Protein, Chain A"/>
    <property type="match status" value="1"/>
</dbReference>
<evidence type="ECO:0000313" key="3">
    <source>
        <dbReference type="EMBL" id="MUG71582.1"/>
    </source>
</evidence>
<feature type="domain" description="Flavin reductase like" evidence="2">
    <location>
        <begin position="10"/>
        <end position="150"/>
    </location>
</feature>
<evidence type="ECO:0000259" key="2">
    <source>
        <dbReference type="SMART" id="SM00903"/>
    </source>
</evidence>
<accession>A0A7X2ZB55</accession>
<gene>
    <name evidence="3" type="ORF">GNP93_12970</name>
</gene>
<sequence>MDDRTFRNAMGKFVTGVTVITTGAGEEVHGMTANAFLSVSLNPRLVLISIGEKAKMLDKIKESGRYAVSFLAADQQETSMLFAGQIKDGRTLDFEWFDRMPVIKGALGHLTCRVVSEHVVGDHTLFVGEVSDIQLNEGEPLIYFQGKYRELASINEQRLSS</sequence>
<name>A0A7X2ZB55_9BACL</name>
<dbReference type="PANTHER" id="PTHR30466:SF1">
    <property type="entry name" value="FMN REDUCTASE (NADH) RUTF"/>
    <property type="match status" value="1"/>
</dbReference>
<dbReference type="PANTHER" id="PTHR30466">
    <property type="entry name" value="FLAVIN REDUCTASE"/>
    <property type="match status" value="1"/>
</dbReference>
<dbReference type="SUPFAM" id="SSF50475">
    <property type="entry name" value="FMN-binding split barrel"/>
    <property type="match status" value="1"/>
</dbReference>
<dbReference type="EMBL" id="WNZX01000010">
    <property type="protein sequence ID" value="MUG71582.1"/>
    <property type="molecule type" value="Genomic_DNA"/>
</dbReference>
<dbReference type="InterPro" id="IPR012349">
    <property type="entry name" value="Split_barrel_FMN-bd"/>
</dbReference>
<evidence type="ECO:0000256" key="1">
    <source>
        <dbReference type="ARBA" id="ARBA00023002"/>
    </source>
</evidence>
<protein>
    <submittedName>
        <fullName evidence="3">Flavin reductase</fullName>
    </submittedName>
</protein>
<dbReference type="RefSeq" id="WP_054795213.1">
    <property type="nucleotide sequence ID" value="NZ_JARTHJ010000112.1"/>
</dbReference>
<dbReference type="GO" id="GO:0042602">
    <property type="term" value="F:riboflavin reductase (NADPH) activity"/>
    <property type="evidence" value="ECO:0007669"/>
    <property type="project" value="TreeGrafter"/>
</dbReference>
<dbReference type="InterPro" id="IPR050268">
    <property type="entry name" value="NADH-dep_flavin_reductase"/>
</dbReference>
<keyword evidence="1" id="KW-0560">Oxidoreductase</keyword>
<dbReference type="AlphaFoldDB" id="A0A7X2ZB55"/>
<organism evidence="3 4">
    <name type="scientific">Paenibacillus validus</name>
    <dbReference type="NCBI Taxonomy" id="44253"/>
    <lineage>
        <taxon>Bacteria</taxon>
        <taxon>Bacillati</taxon>
        <taxon>Bacillota</taxon>
        <taxon>Bacilli</taxon>
        <taxon>Bacillales</taxon>
        <taxon>Paenibacillaceae</taxon>
        <taxon>Paenibacillus</taxon>
    </lineage>
</organism>
<dbReference type="InterPro" id="IPR002563">
    <property type="entry name" value="Flavin_Rdtase-like_dom"/>
</dbReference>
<dbReference type="SMART" id="SM00903">
    <property type="entry name" value="Flavin_Reduct"/>
    <property type="match status" value="1"/>
</dbReference>
<evidence type="ECO:0000313" key="4">
    <source>
        <dbReference type="Proteomes" id="UP000450917"/>
    </source>
</evidence>
<comment type="caution">
    <text evidence="3">The sequence shown here is derived from an EMBL/GenBank/DDBJ whole genome shotgun (WGS) entry which is preliminary data.</text>
</comment>
<dbReference type="GO" id="GO:0010181">
    <property type="term" value="F:FMN binding"/>
    <property type="evidence" value="ECO:0007669"/>
    <property type="project" value="InterPro"/>
</dbReference>
<reference evidence="3 4" key="1">
    <citation type="submission" date="2019-11" db="EMBL/GenBank/DDBJ databases">
        <title>Draft genome sequences of five Paenibacillus species of dairy origin.</title>
        <authorList>
            <person name="Olajide A.M."/>
            <person name="Chen S."/>
            <person name="Lapointe G."/>
        </authorList>
    </citation>
    <scope>NUCLEOTIDE SEQUENCE [LARGE SCALE GENOMIC DNA]</scope>
    <source>
        <strain evidence="3 4">2CS3</strain>
    </source>
</reference>
<dbReference type="Pfam" id="PF01613">
    <property type="entry name" value="Flavin_Reduct"/>
    <property type="match status" value="1"/>
</dbReference>